<feature type="transmembrane region" description="Helical" evidence="17">
    <location>
        <begin position="23"/>
        <end position="45"/>
    </location>
</feature>
<keyword evidence="8" id="KW-0249">Electron transport</keyword>
<keyword evidence="11 17" id="KW-0472">Membrane</keyword>
<keyword evidence="9 17" id="KW-1133">Transmembrane helix</keyword>
<evidence type="ECO:0000256" key="4">
    <source>
        <dbReference type="ARBA" id="ARBA00014689"/>
    </source>
</evidence>
<evidence type="ECO:0000256" key="10">
    <source>
        <dbReference type="ARBA" id="ARBA00023002"/>
    </source>
</evidence>
<evidence type="ECO:0000256" key="5">
    <source>
        <dbReference type="ARBA" id="ARBA00022448"/>
    </source>
</evidence>
<dbReference type="GO" id="GO:0015990">
    <property type="term" value="P:electron transport coupled proton transport"/>
    <property type="evidence" value="ECO:0007669"/>
    <property type="project" value="InterPro"/>
</dbReference>
<evidence type="ECO:0000256" key="12">
    <source>
        <dbReference type="ARBA" id="ARBA00025694"/>
    </source>
</evidence>
<dbReference type="GO" id="GO:0009319">
    <property type="term" value="C:cytochrome o ubiquinol oxidase complex"/>
    <property type="evidence" value="ECO:0007669"/>
    <property type="project" value="TreeGrafter"/>
</dbReference>
<dbReference type="EMBL" id="QKZL01000009">
    <property type="protein sequence ID" value="PZX15723.1"/>
    <property type="molecule type" value="Genomic_DNA"/>
</dbReference>
<dbReference type="GO" id="GO:0009486">
    <property type="term" value="F:cytochrome bo3 ubiquinol oxidase activity"/>
    <property type="evidence" value="ECO:0007669"/>
    <property type="project" value="InterPro"/>
</dbReference>
<evidence type="ECO:0000256" key="9">
    <source>
        <dbReference type="ARBA" id="ARBA00022989"/>
    </source>
</evidence>
<evidence type="ECO:0000256" key="15">
    <source>
        <dbReference type="ARBA" id="ARBA00031887"/>
    </source>
</evidence>
<dbReference type="GO" id="GO:0019646">
    <property type="term" value="P:aerobic electron transport chain"/>
    <property type="evidence" value="ECO:0007669"/>
    <property type="project" value="TreeGrafter"/>
</dbReference>
<dbReference type="InterPro" id="IPR014210">
    <property type="entry name" value="Cyt_o_ubiqinol_oxidase_su4"/>
</dbReference>
<accession>A0A2W7N7M8</accession>
<dbReference type="PANTHER" id="PTHR36835:SF1">
    <property type="entry name" value="CYTOCHROME BO(3) UBIQUINOL OXIDASE SUBUNIT 4"/>
    <property type="match status" value="1"/>
</dbReference>
<evidence type="ECO:0000256" key="14">
    <source>
        <dbReference type="ARBA" id="ARBA00030211"/>
    </source>
</evidence>
<protein>
    <recommendedName>
        <fullName evidence="4">Cytochrome bo(3) ubiquinol oxidase subunit 4</fullName>
    </recommendedName>
    <alternativeName>
        <fullName evidence="16">Cytochrome o ubiquinol oxidase subunit 4</fullName>
    </alternativeName>
    <alternativeName>
        <fullName evidence="13">Oxidase bo(3) subunit 4</fullName>
    </alternativeName>
    <alternativeName>
        <fullName evidence="14">Ubiquinol oxidase polypeptide IV</fullName>
    </alternativeName>
    <alternativeName>
        <fullName evidence="15">Ubiquinol oxidase subunit 4</fullName>
    </alternativeName>
</protein>
<evidence type="ECO:0000256" key="3">
    <source>
        <dbReference type="ARBA" id="ARBA00011700"/>
    </source>
</evidence>
<keyword evidence="6" id="KW-1003">Cell membrane</keyword>
<dbReference type="PANTHER" id="PTHR36835">
    <property type="entry name" value="CYTOCHROME BO(3) UBIQUINOL OXIDASE SUBUNIT 4"/>
    <property type="match status" value="1"/>
</dbReference>
<feature type="transmembrane region" description="Helical" evidence="17">
    <location>
        <begin position="84"/>
        <end position="105"/>
    </location>
</feature>
<evidence type="ECO:0000256" key="8">
    <source>
        <dbReference type="ARBA" id="ARBA00022982"/>
    </source>
</evidence>
<evidence type="ECO:0000256" key="1">
    <source>
        <dbReference type="ARBA" id="ARBA00004651"/>
    </source>
</evidence>
<feature type="transmembrane region" description="Helical" evidence="17">
    <location>
        <begin position="51"/>
        <end position="72"/>
    </location>
</feature>
<dbReference type="AlphaFoldDB" id="A0A2W7N7M8"/>
<organism evidence="18 19">
    <name type="scientific">Palleronia aestuarii</name>
    <dbReference type="NCBI Taxonomy" id="568105"/>
    <lineage>
        <taxon>Bacteria</taxon>
        <taxon>Pseudomonadati</taxon>
        <taxon>Pseudomonadota</taxon>
        <taxon>Alphaproteobacteria</taxon>
        <taxon>Rhodobacterales</taxon>
        <taxon>Roseobacteraceae</taxon>
        <taxon>Palleronia</taxon>
    </lineage>
</organism>
<keyword evidence="19" id="KW-1185">Reference proteome</keyword>
<comment type="similarity">
    <text evidence="2">Belongs to the cytochrome c oxidase bacterial subunit 4 family.</text>
</comment>
<comment type="function">
    <text evidence="12">Cytochrome bo(3) ubiquinol terminal oxidase is the component of the aerobic respiratory chain of E.coli that predominates when cells are grown at high aeration. Has proton pump activity across the membrane in addition to electron transfer, pumping 2 protons/electron.</text>
</comment>
<comment type="subcellular location">
    <subcellularLocation>
        <location evidence="1">Cell membrane</location>
        <topology evidence="1">Multi-pass membrane protein</topology>
    </subcellularLocation>
</comment>
<evidence type="ECO:0000313" key="19">
    <source>
        <dbReference type="Proteomes" id="UP000248916"/>
    </source>
</evidence>
<dbReference type="OrthoDB" id="7278008at2"/>
<evidence type="ECO:0000256" key="16">
    <source>
        <dbReference type="ARBA" id="ARBA00032185"/>
    </source>
</evidence>
<evidence type="ECO:0000256" key="17">
    <source>
        <dbReference type="SAM" id="Phobius"/>
    </source>
</evidence>
<gene>
    <name evidence="18" type="ORF">LX81_02355</name>
</gene>
<evidence type="ECO:0000313" key="18">
    <source>
        <dbReference type="EMBL" id="PZX15723.1"/>
    </source>
</evidence>
<comment type="subunit">
    <text evidence="3">Heterooctamer of two A chains, two B chains, two C chains and two D chains.</text>
</comment>
<sequence>MRRIAEKLMLTSKNEEERDERRYYGIGLILSVVLTVASFASVMTGLLPRPWIFPALVVLALSQIVVHLRIFLHIDLSRQKREDLQVLLFTLLLLGIMAFGTLWILRDLAHRMM</sequence>
<dbReference type="Pfam" id="PF03626">
    <property type="entry name" value="COX4_pro"/>
    <property type="match status" value="1"/>
</dbReference>
<comment type="caution">
    <text evidence="18">The sequence shown here is derived from an EMBL/GenBank/DDBJ whole genome shotgun (WGS) entry which is preliminary data.</text>
</comment>
<name>A0A2W7N7M8_9RHOB</name>
<reference evidence="18 19" key="1">
    <citation type="submission" date="2018-06" db="EMBL/GenBank/DDBJ databases">
        <title>Genomic Encyclopedia of Archaeal and Bacterial Type Strains, Phase II (KMG-II): from individual species to whole genera.</title>
        <authorList>
            <person name="Goeker M."/>
        </authorList>
    </citation>
    <scope>NUCLEOTIDE SEQUENCE [LARGE SCALE GENOMIC DNA]</scope>
    <source>
        <strain evidence="18 19">DSM 22009</strain>
    </source>
</reference>
<evidence type="ECO:0000256" key="11">
    <source>
        <dbReference type="ARBA" id="ARBA00023136"/>
    </source>
</evidence>
<dbReference type="NCBIfam" id="TIGR02847">
    <property type="entry name" value="CyoD"/>
    <property type="match status" value="1"/>
</dbReference>
<evidence type="ECO:0000256" key="7">
    <source>
        <dbReference type="ARBA" id="ARBA00022692"/>
    </source>
</evidence>
<proteinExistence type="inferred from homology"/>
<dbReference type="GO" id="GO:0015078">
    <property type="term" value="F:proton transmembrane transporter activity"/>
    <property type="evidence" value="ECO:0007669"/>
    <property type="project" value="TreeGrafter"/>
</dbReference>
<keyword evidence="5" id="KW-0813">Transport</keyword>
<keyword evidence="7 17" id="KW-0812">Transmembrane</keyword>
<evidence type="ECO:0000256" key="2">
    <source>
        <dbReference type="ARBA" id="ARBA00008079"/>
    </source>
</evidence>
<evidence type="ECO:0000256" key="13">
    <source>
        <dbReference type="ARBA" id="ARBA00030071"/>
    </source>
</evidence>
<dbReference type="Proteomes" id="UP000248916">
    <property type="component" value="Unassembled WGS sequence"/>
</dbReference>
<dbReference type="InterPro" id="IPR005171">
    <property type="entry name" value="Cyt_c_oxidase_su4_prok"/>
</dbReference>
<dbReference type="RefSeq" id="WP_111537495.1">
    <property type="nucleotide sequence ID" value="NZ_QKZL01000009.1"/>
</dbReference>
<keyword evidence="10" id="KW-0560">Oxidoreductase</keyword>
<dbReference type="InterPro" id="IPR050968">
    <property type="entry name" value="Cytochrome_c_oxidase_bac_sub4"/>
</dbReference>
<dbReference type="GO" id="GO:0005886">
    <property type="term" value="C:plasma membrane"/>
    <property type="evidence" value="ECO:0007669"/>
    <property type="project" value="UniProtKB-SubCell"/>
</dbReference>
<evidence type="ECO:0000256" key="6">
    <source>
        <dbReference type="ARBA" id="ARBA00022475"/>
    </source>
</evidence>